<evidence type="ECO:0000313" key="1">
    <source>
        <dbReference type="EMBL" id="CAG8748079.1"/>
    </source>
</evidence>
<organism evidence="1 2">
    <name type="scientific">Cetraspora pellucida</name>
    <dbReference type="NCBI Taxonomy" id="1433469"/>
    <lineage>
        <taxon>Eukaryota</taxon>
        <taxon>Fungi</taxon>
        <taxon>Fungi incertae sedis</taxon>
        <taxon>Mucoromycota</taxon>
        <taxon>Glomeromycotina</taxon>
        <taxon>Glomeromycetes</taxon>
        <taxon>Diversisporales</taxon>
        <taxon>Gigasporaceae</taxon>
        <taxon>Cetraspora</taxon>
    </lineage>
</organism>
<sequence>MFYIHVIVEDPPKVLYERAVNIAHIIDTGTFEDLLLEVISNQFLDKHVLVFGREKKDDKWILLQDGLTDYFASEIWASEKYWAEIISEIFSLTSMIQKYAKHLQKSSQLTYNAHHSTTVVRTPNKYSKLLIILGVLNINSKYRKLEKILAKKDFYEFIEISEFLPTESIKHH</sequence>
<dbReference type="EMBL" id="CAJVQA010017313">
    <property type="protein sequence ID" value="CAG8748079.1"/>
    <property type="molecule type" value="Genomic_DNA"/>
</dbReference>
<keyword evidence="2" id="KW-1185">Reference proteome</keyword>
<dbReference type="AlphaFoldDB" id="A0A9N9NL61"/>
<comment type="caution">
    <text evidence="1">The sequence shown here is derived from an EMBL/GenBank/DDBJ whole genome shotgun (WGS) entry which is preliminary data.</text>
</comment>
<accession>A0A9N9NL61</accession>
<dbReference type="Proteomes" id="UP000789759">
    <property type="component" value="Unassembled WGS sequence"/>
</dbReference>
<name>A0A9N9NL61_9GLOM</name>
<protein>
    <submittedName>
        <fullName evidence="1">12727_t:CDS:1</fullName>
    </submittedName>
</protein>
<evidence type="ECO:0000313" key="2">
    <source>
        <dbReference type="Proteomes" id="UP000789759"/>
    </source>
</evidence>
<gene>
    <name evidence="1" type="ORF">CPELLU_LOCUS14524</name>
</gene>
<reference evidence="1" key="1">
    <citation type="submission" date="2021-06" db="EMBL/GenBank/DDBJ databases">
        <authorList>
            <person name="Kallberg Y."/>
            <person name="Tangrot J."/>
            <person name="Rosling A."/>
        </authorList>
    </citation>
    <scope>NUCLEOTIDE SEQUENCE</scope>
    <source>
        <strain evidence="1">FL966</strain>
    </source>
</reference>
<dbReference type="OrthoDB" id="2346679at2759"/>
<proteinExistence type="predicted"/>